<comment type="similarity">
    <text evidence="3">Belongs to the sorting nexin family.</text>
</comment>
<organism evidence="13">
    <name type="scientific">Xenopsylla cheopis</name>
    <name type="common">Oriental rat flea</name>
    <name type="synonym">Pulex cheopis</name>
    <dbReference type="NCBI Taxonomy" id="163159"/>
    <lineage>
        <taxon>Eukaryota</taxon>
        <taxon>Metazoa</taxon>
        <taxon>Ecdysozoa</taxon>
        <taxon>Arthropoda</taxon>
        <taxon>Hexapoda</taxon>
        <taxon>Insecta</taxon>
        <taxon>Pterygota</taxon>
        <taxon>Neoptera</taxon>
        <taxon>Endopterygota</taxon>
        <taxon>Siphonaptera</taxon>
        <taxon>Pulicidae</taxon>
        <taxon>Xenopsyllinae</taxon>
        <taxon>Xenopsylla</taxon>
    </lineage>
</organism>
<evidence type="ECO:0000256" key="1">
    <source>
        <dbReference type="ARBA" id="ARBA00004316"/>
    </source>
</evidence>
<protein>
    <submittedName>
        <fullName evidence="13">Putative vps5 like protein</fullName>
    </submittedName>
</protein>
<feature type="domain" description="PX" evidence="12">
    <location>
        <begin position="103"/>
        <end position="249"/>
    </location>
</feature>
<dbReference type="InterPro" id="IPR001683">
    <property type="entry name" value="PX_dom"/>
</dbReference>
<dbReference type="CDD" id="cd06859">
    <property type="entry name" value="PX_SNX1_2_like"/>
    <property type="match status" value="1"/>
</dbReference>
<keyword evidence="5" id="KW-0597">Phosphoprotein</keyword>
<dbReference type="PROSITE" id="PS50195">
    <property type="entry name" value="PX"/>
    <property type="match status" value="1"/>
</dbReference>
<proteinExistence type="inferred from homology"/>
<evidence type="ECO:0000313" key="13">
    <source>
        <dbReference type="EMBL" id="NOV43818.1"/>
    </source>
</evidence>
<feature type="region of interest" description="Disordered" evidence="11">
    <location>
        <begin position="185"/>
        <end position="208"/>
    </location>
</feature>
<evidence type="ECO:0000256" key="10">
    <source>
        <dbReference type="ARBA" id="ARBA00023273"/>
    </source>
</evidence>
<keyword evidence="6" id="KW-0967">Endosome</keyword>
<evidence type="ECO:0000256" key="4">
    <source>
        <dbReference type="ARBA" id="ARBA00022448"/>
    </source>
</evidence>
<evidence type="ECO:0000256" key="9">
    <source>
        <dbReference type="ARBA" id="ARBA00023136"/>
    </source>
</evidence>
<dbReference type="Gene3D" id="1.20.1270.60">
    <property type="entry name" value="Arfaptin homology (AH) domain/BAR domain"/>
    <property type="match status" value="1"/>
</dbReference>
<dbReference type="AlphaFoldDB" id="A0A6M2DF92"/>
<dbReference type="Gene3D" id="3.30.1520.10">
    <property type="entry name" value="Phox-like domain"/>
    <property type="match status" value="1"/>
</dbReference>
<dbReference type="GO" id="GO:0005829">
    <property type="term" value="C:cytosol"/>
    <property type="evidence" value="ECO:0007669"/>
    <property type="project" value="GOC"/>
</dbReference>
<keyword evidence="4" id="KW-0813">Transport</keyword>
<dbReference type="EMBL" id="GIIL01000092">
    <property type="protein sequence ID" value="NOV43818.1"/>
    <property type="molecule type" value="Transcribed_RNA"/>
</dbReference>
<evidence type="ECO:0000256" key="11">
    <source>
        <dbReference type="SAM" id="MobiDB-lite"/>
    </source>
</evidence>
<keyword evidence="8" id="KW-0007">Acetylation</keyword>
<dbReference type="GO" id="GO:0035091">
    <property type="term" value="F:phosphatidylinositol binding"/>
    <property type="evidence" value="ECO:0007669"/>
    <property type="project" value="InterPro"/>
</dbReference>
<keyword evidence="10" id="KW-0966">Cell projection</keyword>
<dbReference type="PANTHER" id="PTHR10555:SF170">
    <property type="entry name" value="FI18122P1"/>
    <property type="match status" value="1"/>
</dbReference>
<name>A0A6M2DF92_XENCH</name>
<keyword evidence="9" id="KW-0472">Membrane</keyword>
<feature type="region of interest" description="Disordered" evidence="11">
    <location>
        <begin position="1"/>
        <end position="25"/>
    </location>
</feature>
<keyword evidence="7" id="KW-0653">Protein transport</keyword>
<evidence type="ECO:0000256" key="5">
    <source>
        <dbReference type="ARBA" id="ARBA00022553"/>
    </source>
</evidence>
<dbReference type="PANTHER" id="PTHR10555">
    <property type="entry name" value="SORTING NEXIN"/>
    <property type="match status" value="1"/>
</dbReference>
<evidence type="ECO:0000259" key="12">
    <source>
        <dbReference type="PROSITE" id="PS50195"/>
    </source>
</evidence>
<reference evidence="13" key="1">
    <citation type="submission" date="2020-03" db="EMBL/GenBank/DDBJ databases">
        <title>Transcriptomic Profiling of the Digestive Tract of the Rat Flea, Xenopsylla cheopis, Following Blood Feeding and Infection with Yersinia pestis.</title>
        <authorList>
            <person name="Bland D.M."/>
            <person name="Martens C.A."/>
            <person name="Virtaneva K."/>
            <person name="Kanakabandi K."/>
            <person name="Long D."/>
            <person name="Rosenke R."/>
            <person name="Saturday G.A."/>
            <person name="Hoyt F.H."/>
            <person name="Bruno D.P."/>
            <person name="Ribeiro J.M.C."/>
            <person name="Hinnebusch J."/>
        </authorList>
    </citation>
    <scope>NUCLEOTIDE SEQUENCE</scope>
</reference>
<evidence type="ECO:0000256" key="6">
    <source>
        <dbReference type="ARBA" id="ARBA00022753"/>
    </source>
</evidence>
<evidence type="ECO:0000256" key="8">
    <source>
        <dbReference type="ARBA" id="ARBA00022990"/>
    </source>
</evidence>
<dbReference type="GO" id="GO:0034498">
    <property type="term" value="P:early endosome to Golgi transport"/>
    <property type="evidence" value="ECO:0007669"/>
    <property type="project" value="TreeGrafter"/>
</dbReference>
<dbReference type="CDD" id="cd07623">
    <property type="entry name" value="BAR_SNX1_2"/>
    <property type="match status" value="1"/>
</dbReference>
<sequence length="501" mass="57198">MDKNTDSDIPPPLFDDSENLKRNDDEIDLMESEIHDSYSKDTTNGPYLDEVISPFADKNSTSSMTSPAEMETVPINNESHNISNPMITNTNLHNRLDNDNTERLIEVTVTEPQKIGEGMSAYLAYRVITHTNMPIYKKRSMNVSRRFSDFLGLHTKLTEKYLRSGRIIPPAPEKSVIGMTKIKISSQSSTETPLPHGPTSGGATTQASSLDWVERRRASLERFLNRTAKHPVLGIDPDFRAFLETEGELPRATSTKALSSAGVLRLFNKVGETVNKYTYKMDETDPWFEDKVEQVDALDSQFRHLHTAVEHLVNQRRDLSFNTGAVAKSLAVLSGCEEHTSLARVLSQLADVEEKVELLRSEQANSDFFIFSEMLKDYIGLIGAIKEVFHERVKVFQNWQHSQFQLTKKRETKAKLELSGRNDKLDQAGVEVLEWESKVMRGQEEFDNISRMIKKEVELLEQIRVKEFKDTVIKYLEDHMAHQQQLVQYWEDFLPQAKAIA</sequence>
<dbReference type="Pfam" id="PF09325">
    <property type="entry name" value="Vps5"/>
    <property type="match status" value="1"/>
</dbReference>
<evidence type="ECO:0000256" key="3">
    <source>
        <dbReference type="ARBA" id="ARBA00010883"/>
    </source>
</evidence>
<dbReference type="InterPro" id="IPR036871">
    <property type="entry name" value="PX_dom_sf"/>
</dbReference>
<evidence type="ECO:0000256" key="7">
    <source>
        <dbReference type="ARBA" id="ARBA00022927"/>
    </source>
</evidence>
<dbReference type="SMART" id="SM00312">
    <property type="entry name" value="PX"/>
    <property type="match status" value="1"/>
</dbReference>
<dbReference type="InterPro" id="IPR015404">
    <property type="entry name" value="Vps5_C"/>
</dbReference>
<evidence type="ECO:0000256" key="2">
    <source>
        <dbReference type="ARBA" id="ARBA00004469"/>
    </source>
</evidence>
<dbReference type="GO" id="GO:0042995">
    <property type="term" value="C:cell projection"/>
    <property type="evidence" value="ECO:0007669"/>
    <property type="project" value="UniProtKB-SubCell"/>
</dbReference>
<comment type="subcellular location">
    <subcellularLocation>
        <location evidence="1">Cell projection</location>
    </subcellularLocation>
    <subcellularLocation>
        <location evidence="2">Early endosome membrane</location>
        <topology evidence="2">Peripheral membrane protein</topology>
        <orientation evidence="2">Cytoplasmic side</orientation>
    </subcellularLocation>
</comment>
<dbReference type="Pfam" id="PF00787">
    <property type="entry name" value="PX"/>
    <property type="match status" value="1"/>
</dbReference>
<dbReference type="SUPFAM" id="SSF103657">
    <property type="entry name" value="BAR/IMD domain-like"/>
    <property type="match status" value="1"/>
</dbReference>
<accession>A0A6M2DF92</accession>
<dbReference type="InterPro" id="IPR027267">
    <property type="entry name" value="AH/BAR_dom_sf"/>
</dbReference>
<dbReference type="GO" id="GO:0015031">
    <property type="term" value="P:protein transport"/>
    <property type="evidence" value="ECO:0007669"/>
    <property type="project" value="UniProtKB-KW"/>
</dbReference>
<dbReference type="GO" id="GO:0031901">
    <property type="term" value="C:early endosome membrane"/>
    <property type="evidence" value="ECO:0007669"/>
    <property type="project" value="UniProtKB-SubCell"/>
</dbReference>
<dbReference type="SUPFAM" id="SSF64268">
    <property type="entry name" value="PX domain"/>
    <property type="match status" value="1"/>
</dbReference>
<dbReference type="FunFam" id="1.20.1270.60:FF:000012">
    <property type="entry name" value="Sorting nexin 2"/>
    <property type="match status" value="1"/>
</dbReference>